<keyword evidence="3" id="KW-1185">Reference proteome</keyword>
<proteinExistence type="predicted"/>
<keyword evidence="1" id="KW-0732">Signal</keyword>
<feature type="chain" id="PRO_5045948872" evidence="1">
    <location>
        <begin position="20"/>
        <end position="88"/>
    </location>
</feature>
<feature type="signal peptide" evidence="1">
    <location>
        <begin position="1"/>
        <end position="19"/>
    </location>
</feature>
<protein>
    <submittedName>
        <fullName evidence="2">Uncharacterized protein</fullName>
    </submittedName>
</protein>
<organism evidence="2 3">
    <name type="scientific">Basidiobolus ranarum</name>
    <dbReference type="NCBI Taxonomy" id="34480"/>
    <lineage>
        <taxon>Eukaryota</taxon>
        <taxon>Fungi</taxon>
        <taxon>Fungi incertae sedis</taxon>
        <taxon>Zoopagomycota</taxon>
        <taxon>Entomophthoromycotina</taxon>
        <taxon>Basidiobolomycetes</taxon>
        <taxon>Basidiobolales</taxon>
        <taxon>Basidiobolaceae</taxon>
        <taxon>Basidiobolus</taxon>
    </lineage>
</organism>
<name>A0ABR2W7W2_9FUNG</name>
<dbReference type="EMBL" id="JASJQH010006938">
    <property type="protein sequence ID" value="KAK9722831.1"/>
    <property type="molecule type" value="Genomic_DNA"/>
</dbReference>
<reference evidence="2 3" key="1">
    <citation type="submission" date="2023-04" db="EMBL/GenBank/DDBJ databases">
        <title>Genome of Basidiobolus ranarum AG-B5.</title>
        <authorList>
            <person name="Stajich J.E."/>
            <person name="Carter-House D."/>
            <person name="Gryganskyi A."/>
        </authorList>
    </citation>
    <scope>NUCLEOTIDE SEQUENCE [LARGE SCALE GENOMIC DNA]</scope>
    <source>
        <strain evidence="2 3">AG-B5</strain>
    </source>
</reference>
<comment type="caution">
    <text evidence="2">The sequence shown here is derived from an EMBL/GenBank/DDBJ whole genome shotgun (WGS) entry which is preliminary data.</text>
</comment>
<dbReference type="Proteomes" id="UP001479436">
    <property type="component" value="Unassembled WGS sequence"/>
</dbReference>
<evidence type="ECO:0000313" key="2">
    <source>
        <dbReference type="EMBL" id="KAK9722831.1"/>
    </source>
</evidence>
<gene>
    <name evidence="2" type="ORF">K7432_002370</name>
</gene>
<evidence type="ECO:0000256" key="1">
    <source>
        <dbReference type="SAM" id="SignalP"/>
    </source>
</evidence>
<evidence type="ECO:0000313" key="3">
    <source>
        <dbReference type="Proteomes" id="UP001479436"/>
    </source>
</evidence>
<accession>A0ABR2W7W2</accession>
<sequence>MKFTAGLMSLLAVGAAVEGGYVGQKTQNGVSYLWNCPGNPVPTLQTICAQNPTSCTYKAPISFTCTVLNTCNLLSKEMLAQGCQPTKV</sequence>